<feature type="region of interest" description="Disordered" evidence="2">
    <location>
        <begin position="227"/>
        <end position="292"/>
    </location>
</feature>
<accession>A0AAV1YF41</accession>
<feature type="compositionally biased region" description="Polar residues" evidence="2">
    <location>
        <begin position="227"/>
        <end position="255"/>
    </location>
</feature>
<feature type="compositionally biased region" description="Low complexity" evidence="2">
    <location>
        <begin position="263"/>
        <end position="272"/>
    </location>
</feature>
<dbReference type="EMBL" id="CAXHTB010000024">
    <property type="protein sequence ID" value="CAL0332642.1"/>
    <property type="molecule type" value="Genomic_DNA"/>
</dbReference>
<comment type="caution">
    <text evidence="3">The sequence shown here is derived from an EMBL/GenBank/DDBJ whole genome shotgun (WGS) entry which is preliminary data.</text>
</comment>
<organism evidence="3 4">
    <name type="scientific">Lupinus luteus</name>
    <name type="common">European yellow lupine</name>
    <dbReference type="NCBI Taxonomy" id="3873"/>
    <lineage>
        <taxon>Eukaryota</taxon>
        <taxon>Viridiplantae</taxon>
        <taxon>Streptophyta</taxon>
        <taxon>Embryophyta</taxon>
        <taxon>Tracheophyta</taxon>
        <taxon>Spermatophyta</taxon>
        <taxon>Magnoliopsida</taxon>
        <taxon>eudicotyledons</taxon>
        <taxon>Gunneridae</taxon>
        <taxon>Pentapetalae</taxon>
        <taxon>rosids</taxon>
        <taxon>fabids</taxon>
        <taxon>Fabales</taxon>
        <taxon>Fabaceae</taxon>
        <taxon>Papilionoideae</taxon>
        <taxon>50 kb inversion clade</taxon>
        <taxon>genistoids sensu lato</taxon>
        <taxon>core genistoids</taxon>
        <taxon>Genisteae</taxon>
        <taxon>Lupinus</taxon>
    </lineage>
</organism>
<comment type="similarity">
    <text evidence="1">Belongs to the DP1 family.</text>
</comment>
<dbReference type="InterPro" id="IPR004345">
    <property type="entry name" value="TB2_DP1_HVA22"/>
</dbReference>
<gene>
    <name evidence="3" type="ORF">LLUT_LOCUS33702</name>
</gene>
<reference evidence="3 4" key="1">
    <citation type="submission" date="2024-03" db="EMBL/GenBank/DDBJ databases">
        <authorList>
            <person name="Martinez-Hernandez J."/>
        </authorList>
    </citation>
    <scope>NUCLEOTIDE SEQUENCE [LARGE SCALE GENOMIC DNA]</scope>
</reference>
<evidence type="ECO:0000256" key="1">
    <source>
        <dbReference type="RuleBase" id="RU362006"/>
    </source>
</evidence>
<keyword evidence="4" id="KW-1185">Reference proteome</keyword>
<dbReference type="PANTHER" id="PTHR12300:SF117">
    <property type="entry name" value="LP05237P-RELATED"/>
    <property type="match status" value="1"/>
</dbReference>
<evidence type="ECO:0000313" key="3">
    <source>
        <dbReference type="EMBL" id="CAL0332642.1"/>
    </source>
</evidence>
<sequence length="305" mass="33960">MIGSFITRALVMVLGYAYPAYECYKVVEKNKPEIEQLRFWCQYWILVAVLAVCEKIGDAFISWVPMYSEAKLLFIIFLWCPKTKGTKYVYDSFFRPYVAKHEPEIDRSLLELRTRAGDIAVLYWQRAASYGQTRIYDIFQFVAAQSTPSPRPAQQRSGPGGRVRQPTPTNRQPAAATQPQDEEPPSPTSSTSSTQLQKEVHEVLASPKLPKATSLASLLKADLNNQKANSKPSVAVLNTQKSSPIPETTNQSASTEAEPKQNAAAASSSSSANENGNPPTKETIMEESIRVTRGRLRKIRSVVTR</sequence>
<feature type="compositionally biased region" description="Polar residues" evidence="2">
    <location>
        <begin position="166"/>
        <end position="179"/>
    </location>
</feature>
<dbReference type="PANTHER" id="PTHR12300">
    <property type="entry name" value="HVA22-LIKE PROTEINS"/>
    <property type="match status" value="1"/>
</dbReference>
<dbReference type="AlphaFoldDB" id="A0AAV1YF41"/>
<name>A0AAV1YF41_LUPLU</name>
<evidence type="ECO:0000313" key="4">
    <source>
        <dbReference type="Proteomes" id="UP001497480"/>
    </source>
</evidence>
<dbReference type="GO" id="GO:0016020">
    <property type="term" value="C:membrane"/>
    <property type="evidence" value="ECO:0007669"/>
    <property type="project" value="UniProtKB-SubCell"/>
</dbReference>
<proteinExistence type="inferred from homology"/>
<protein>
    <recommendedName>
        <fullName evidence="1">HVA22-like protein</fullName>
    </recommendedName>
</protein>
<dbReference type="Proteomes" id="UP001497480">
    <property type="component" value="Unassembled WGS sequence"/>
</dbReference>
<dbReference type="Pfam" id="PF03134">
    <property type="entry name" value="TB2_DP1_HVA22"/>
    <property type="match status" value="1"/>
</dbReference>
<feature type="compositionally biased region" description="Polar residues" evidence="2">
    <location>
        <begin position="147"/>
        <end position="157"/>
    </location>
</feature>
<evidence type="ECO:0000256" key="2">
    <source>
        <dbReference type="SAM" id="MobiDB-lite"/>
    </source>
</evidence>
<comment type="subcellular location">
    <subcellularLocation>
        <location evidence="1">Membrane</location>
        <topology evidence="1">Multi-pass membrane protein</topology>
    </subcellularLocation>
</comment>
<feature type="region of interest" description="Disordered" evidence="2">
    <location>
        <begin position="147"/>
        <end position="208"/>
    </location>
</feature>